<comment type="subcellular location">
    <subcellularLocation>
        <location evidence="1">Cell membrane</location>
        <topology evidence="1">Multi-pass membrane protein</topology>
    </subcellularLocation>
</comment>
<dbReference type="Proteomes" id="UP000658258">
    <property type="component" value="Unassembled WGS sequence"/>
</dbReference>
<name>A0ABQ3I2H4_9BACT</name>
<evidence type="ECO:0000256" key="5">
    <source>
        <dbReference type="ARBA" id="ARBA00023136"/>
    </source>
</evidence>
<keyword evidence="3 6" id="KW-0812">Transmembrane</keyword>
<evidence type="ECO:0000256" key="1">
    <source>
        <dbReference type="ARBA" id="ARBA00004651"/>
    </source>
</evidence>
<feature type="transmembrane region" description="Helical" evidence="6">
    <location>
        <begin position="21"/>
        <end position="41"/>
    </location>
</feature>
<dbReference type="EMBL" id="BNAG01000001">
    <property type="protein sequence ID" value="GHE57974.1"/>
    <property type="molecule type" value="Genomic_DNA"/>
</dbReference>
<feature type="domain" description="ABC3 transporter permease C-terminal" evidence="7">
    <location>
        <begin position="294"/>
        <end position="409"/>
    </location>
</feature>
<keyword evidence="5 6" id="KW-0472">Membrane</keyword>
<feature type="domain" description="MacB-like periplasmic core" evidence="8">
    <location>
        <begin position="20"/>
        <end position="243"/>
    </location>
</feature>
<dbReference type="Pfam" id="PF12704">
    <property type="entry name" value="MacB_PCD"/>
    <property type="match status" value="2"/>
</dbReference>
<dbReference type="InterPro" id="IPR050250">
    <property type="entry name" value="Macrolide_Exporter_MacB"/>
</dbReference>
<evidence type="ECO:0000313" key="9">
    <source>
        <dbReference type="EMBL" id="GHE57974.1"/>
    </source>
</evidence>
<feature type="transmembrane region" description="Helical" evidence="6">
    <location>
        <begin position="761"/>
        <end position="783"/>
    </location>
</feature>
<evidence type="ECO:0000313" key="10">
    <source>
        <dbReference type="Proteomes" id="UP000658258"/>
    </source>
</evidence>
<feature type="transmembrane region" description="Helical" evidence="6">
    <location>
        <begin position="385"/>
        <end position="409"/>
    </location>
</feature>
<keyword evidence="4 6" id="KW-1133">Transmembrane helix</keyword>
<evidence type="ECO:0000256" key="4">
    <source>
        <dbReference type="ARBA" id="ARBA00022989"/>
    </source>
</evidence>
<evidence type="ECO:0000259" key="8">
    <source>
        <dbReference type="Pfam" id="PF12704"/>
    </source>
</evidence>
<accession>A0ABQ3I2H4</accession>
<reference evidence="10" key="1">
    <citation type="journal article" date="2019" name="Int. J. Syst. Evol. Microbiol.">
        <title>The Global Catalogue of Microorganisms (GCM) 10K type strain sequencing project: providing services to taxonomists for standard genome sequencing and annotation.</title>
        <authorList>
            <consortium name="The Broad Institute Genomics Platform"/>
            <consortium name="The Broad Institute Genome Sequencing Center for Infectious Disease"/>
            <person name="Wu L."/>
            <person name="Ma J."/>
        </authorList>
    </citation>
    <scope>NUCLEOTIDE SEQUENCE [LARGE SCALE GENOMIC DNA]</scope>
    <source>
        <strain evidence="10">CGMCC 1.15111</strain>
    </source>
</reference>
<dbReference type="RefSeq" id="WP_189629219.1">
    <property type="nucleotide sequence ID" value="NZ_BNAG01000001.1"/>
</dbReference>
<evidence type="ECO:0000256" key="2">
    <source>
        <dbReference type="ARBA" id="ARBA00022475"/>
    </source>
</evidence>
<feature type="domain" description="ABC3 transporter permease C-terminal" evidence="7">
    <location>
        <begin position="682"/>
        <end position="795"/>
    </location>
</feature>
<dbReference type="InterPro" id="IPR025857">
    <property type="entry name" value="MacB_PCD"/>
</dbReference>
<keyword evidence="10" id="KW-1185">Reference proteome</keyword>
<feature type="transmembrane region" description="Helical" evidence="6">
    <location>
        <begin position="430"/>
        <end position="451"/>
    </location>
</feature>
<dbReference type="PANTHER" id="PTHR30572:SF18">
    <property type="entry name" value="ABC-TYPE MACROLIDE FAMILY EXPORT SYSTEM PERMEASE COMPONENT 2"/>
    <property type="match status" value="1"/>
</dbReference>
<evidence type="ECO:0000259" key="7">
    <source>
        <dbReference type="Pfam" id="PF02687"/>
    </source>
</evidence>
<feature type="transmembrane region" description="Helical" evidence="6">
    <location>
        <begin position="715"/>
        <end position="741"/>
    </location>
</feature>
<comment type="caution">
    <text evidence="9">The sequence shown here is derived from an EMBL/GenBank/DDBJ whole genome shotgun (WGS) entry which is preliminary data.</text>
</comment>
<organism evidence="9 10">
    <name type="scientific">Roseivirga thermotolerans</name>
    <dbReference type="NCBI Taxonomy" id="1758176"/>
    <lineage>
        <taxon>Bacteria</taxon>
        <taxon>Pseudomonadati</taxon>
        <taxon>Bacteroidota</taxon>
        <taxon>Cytophagia</taxon>
        <taxon>Cytophagales</taxon>
        <taxon>Roseivirgaceae</taxon>
        <taxon>Roseivirga</taxon>
    </lineage>
</organism>
<sequence length="802" mass="90433">MLTNYLKIAFRSLLKNRAYSFLNIFGLTIGITCSFLIYLYVQDELTFDSQHTKADRIFRVACEYSLPNNGGTEKWAVMSDWVPQYFVKDYPEVLKAVRFRKSQNVVVERPEGVERFYEEVVYADSAVFSVFDFPLLKGDSRTALNEPFTVVISEHIAQKYFGSTDPMGKVLSLPDFNTQLTVKGILAPIPHNSHLKFHVLASFETLRATNRTSENNWWNFSTYVYLETQKGTDPEDLENKIKRISAKYILDQEESSGYRQEYYLMPLKDIHLKSSFRAEFAPGGNMNNVRIFALIGLFILLIACINFMNLATARSVKRAKEVGVRKVVGAYKKHLIVQFLNESVVLSFLAMVLSVALILLALPLLNDFTNKQLVFNPLSDPGPAVILLGITMLVGLLAGSYPALVLSSFKPVETLKGSFQNSSKGAMLRKFLVVFQFVISIALIISTYVVFNQLQYMRQLELGFQKERMIYLPTRFGQGTAEKFAVLRDELKQTAAVKGTALSSNVPGVELGNNVVRLGWDNNAEWSDMRFLAVDYDFIDLYGLKMAAGRGFDRSFPSDETEGFILNESGVKRLGFDSPQAALGKPLRWQNRQGRVIGVVRDFYFMSVQQEVEPFIMVMLADRTPGYLSVNVATDGFGQVVNEIEARFNEIMPDRIFEYYFLDQDFDEQYKAEANFSRIFTVFSFVAIWIACMGLYGLASYTAEQKMKEIGVRKVLGATVAGIVALLSGAFIKLVVIAFVLASPLAYFAMDNWLAGFAERISIGAIAFIISLVFALLITLLTISYQSIRAARANPIKSLRYE</sequence>
<dbReference type="PANTHER" id="PTHR30572">
    <property type="entry name" value="MEMBRANE COMPONENT OF TRANSPORTER-RELATED"/>
    <property type="match status" value="1"/>
</dbReference>
<feature type="transmembrane region" description="Helical" evidence="6">
    <location>
        <begin position="343"/>
        <end position="365"/>
    </location>
</feature>
<evidence type="ECO:0000256" key="6">
    <source>
        <dbReference type="SAM" id="Phobius"/>
    </source>
</evidence>
<feature type="domain" description="MacB-like periplasmic core" evidence="8">
    <location>
        <begin position="437"/>
        <end position="619"/>
    </location>
</feature>
<keyword evidence="2" id="KW-1003">Cell membrane</keyword>
<feature type="transmembrane region" description="Helical" evidence="6">
    <location>
        <begin position="291"/>
        <end position="311"/>
    </location>
</feature>
<dbReference type="InterPro" id="IPR003838">
    <property type="entry name" value="ABC3_permease_C"/>
</dbReference>
<proteinExistence type="predicted"/>
<gene>
    <name evidence="9" type="ORF">GCM10011340_11420</name>
</gene>
<feature type="transmembrane region" description="Helical" evidence="6">
    <location>
        <begin position="679"/>
        <end position="703"/>
    </location>
</feature>
<protein>
    <submittedName>
        <fullName evidence="9">ABC transporter permease</fullName>
    </submittedName>
</protein>
<dbReference type="Pfam" id="PF02687">
    <property type="entry name" value="FtsX"/>
    <property type="match status" value="2"/>
</dbReference>
<evidence type="ECO:0000256" key="3">
    <source>
        <dbReference type="ARBA" id="ARBA00022692"/>
    </source>
</evidence>